<keyword evidence="2" id="KW-1185">Reference proteome</keyword>
<sequence>MDFFRGLKLHIDWLLIKLKLVHVVETGRAEPIITIMMIFFIFSVIFIRSSSVEAVMPEYLPVNRAVGRNDAIENYFSLGFTGTEILSFLLNVHGIRLSLRQLRRILKKRGCTRLRREWMLACFVMMILFTENV</sequence>
<proteinExistence type="predicted"/>
<comment type="caution">
    <text evidence="1">The sequence shown here is derived from an EMBL/GenBank/DDBJ whole genome shotgun (WGS) entry which is preliminary data.</text>
</comment>
<gene>
    <name evidence="1" type="ORF">P5673_011886</name>
</gene>
<organism evidence="1 2">
    <name type="scientific">Acropora cervicornis</name>
    <name type="common">Staghorn coral</name>
    <dbReference type="NCBI Taxonomy" id="6130"/>
    <lineage>
        <taxon>Eukaryota</taxon>
        <taxon>Metazoa</taxon>
        <taxon>Cnidaria</taxon>
        <taxon>Anthozoa</taxon>
        <taxon>Hexacorallia</taxon>
        <taxon>Scleractinia</taxon>
        <taxon>Astrocoeniina</taxon>
        <taxon>Acroporidae</taxon>
        <taxon>Acropora</taxon>
    </lineage>
</organism>
<name>A0AAD9V7U0_ACRCE</name>
<dbReference type="EMBL" id="JARQWQ010000022">
    <property type="protein sequence ID" value="KAK2564453.1"/>
    <property type="molecule type" value="Genomic_DNA"/>
</dbReference>
<dbReference type="Proteomes" id="UP001249851">
    <property type="component" value="Unassembled WGS sequence"/>
</dbReference>
<dbReference type="AlphaFoldDB" id="A0AAD9V7U0"/>
<evidence type="ECO:0000313" key="1">
    <source>
        <dbReference type="EMBL" id="KAK2564453.1"/>
    </source>
</evidence>
<reference evidence="1" key="1">
    <citation type="journal article" date="2023" name="G3 (Bethesda)">
        <title>Whole genome assembly and annotation of the endangered Caribbean coral Acropora cervicornis.</title>
        <authorList>
            <person name="Selwyn J.D."/>
            <person name="Vollmer S.V."/>
        </authorList>
    </citation>
    <scope>NUCLEOTIDE SEQUENCE</scope>
    <source>
        <strain evidence="1">K2</strain>
    </source>
</reference>
<evidence type="ECO:0000313" key="2">
    <source>
        <dbReference type="Proteomes" id="UP001249851"/>
    </source>
</evidence>
<accession>A0AAD9V7U0</accession>
<protein>
    <submittedName>
        <fullName evidence="1">Uncharacterized protein</fullName>
    </submittedName>
</protein>
<reference evidence="1" key="2">
    <citation type="journal article" date="2023" name="Science">
        <title>Genomic signatures of disease resistance in endangered staghorn corals.</title>
        <authorList>
            <person name="Vollmer S.V."/>
            <person name="Selwyn J.D."/>
            <person name="Despard B.A."/>
            <person name="Roesel C.L."/>
        </authorList>
    </citation>
    <scope>NUCLEOTIDE SEQUENCE</scope>
    <source>
        <strain evidence="1">K2</strain>
    </source>
</reference>